<reference evidence="2" key="1">
    <citation type="submission" date="2020-10" db="EMBL/GenBank/DDBJ databases">
        <authorList>
            <person name="Gilroy R."/>
        </authorList>
    </citation>
    <scope>NUCLEOTIDE SEQUENCE</scope>
    <source>
        <strain evidence="2">ChiGjej2B2-12916</strain>
    </source>
</reference>
<reference evidence="2" key="2">
    <citation type="journal article" date="2021" name="PeerJ">
        <title>Extensive microbial diversity within the chicken gut microbiome revealed by metagenomics and culture.</title>
        <authorList>
            <person name="Gilroy R."/>
            <person name="Ravi A."/>
            <person name="Getino M."/>
            <person name="Pursley I."/>
            <person name="Horton D.L."/>
            <person name="Alikhan N.F."/>
            <person name="Baker D."/>
            <person name="Gharbi K."/>
            <person name="Hall N."/>
            <person name="Watson M."/>
            <person name="Adriaenssens E.M."/>
            <person name="Foster-Nyarko E."/>
            <person name="Jarju S."/>
            <person name="Secka A."/>
            <person name="Antonio M."/>
            <person name="Oren A."/>
            <person name="Chaudhuri R.R."/>
            <person name="La Ragione R."/>
            <person name="Hildebrand F."/>
            <person name="Pallen M.J."/>
        </authorList>
    </citation>
    <scope>NUCLEOTIDE SEQUENCE</scope>
    <source>
        <strain evidence="2">ChiGjej2B2-12916</strain>
    </source>
</reference>
<accession>A0A9D0YVJ6</accession>
<sequence>MSNNKSTHNYEFFSHTSCEFFPCHPTQNPEEFNCLFCYCPLYLMGETCGGNFTYTPGGVKDCSACLLPHRRENYSYIVGKLMEGGEKP</sequence>
<dbReference type="InterPro" id="IPR007212">
    <property type="entry name" value="Zf-like"/>
</dbReference>
<feature type="domain" description="Cysteine-rich small" evidence="1">
    <location>
        <begin position="10"/>
        <end position="83"/>
    </location>
</feature>
<comment type="caution">
    <text evidence="2">The sequence shown here is derived from an EMBL/GenBank/DDBJ whole genome shotgun (WGS) entry which is preliminary data.</text>
</comment>
<dbReference type="EMBL" id="DVFO01000090">
    <property type="protein sequence ID" value="HIQ61588.1"/>
    <property type="molecule type" value="Genomic_DNA"/>
</dbReference>
<dbReference type="Pfam" id="PF04071">
    <property type="entry name" value="zf-like"/>
    <property type="match status" value="1"/>
</dbReference>
<protein>
    <submittedName>
        <fullName evidence="2">Cysteine-rich small domain-containing protein</fullName>
    </submittedName>
</protein>
<name>A0A9D0YVJ6_9FIRM</name>
<evidence type="ECO:0000313" key="2">
    <source>
        <dbReference type="EMBL" id="HIQ61588.1"/>
    </source>
</evidence>
<proteinExistence type="predicted"/>
<gene>
    <name evidence="2" type="ORF">IAD31_08370</name>
</gene>
<dbReference type="AlphaFoldDB" id="A0A9D0YVJ6"/>
<evidence type="ECO:0000259" key="1">
    <source>
        <dbReference type="Pfam" id="PF04071"/>
    </source>
</evidence>
<organism evidence="2 3">
    <name type="scientific">Candidatus Enterenecus faecium</name>
    <dbReference type="NCBI Taxonomy" id="2840780"/>
    <lineage>
        <taxon>Bacteria</taxon>
        <taxon>Bacillati</taxon>
        <taxon>Bacillota</taxon>
        <taxon>Clostridia</taxon>
        <taxon>Eubacteriales</taxon>
        <taxon>Candidatus Enterenecus</taxon>
    </lineage>
</organism>
<evidence type="ECO:0000313" key="3">
    <source>
        <dbReference type="Proteomes" id="UP000886879"/>
    </source>
</evidence>
<dbReference type="Proteomes" id="UP000886879">
    <property type="component" value="Unassembled WGS sequence"/>
</dbReference>